<dbReference type="EMBL" id="FMVT01000008">
    <property type="protein sequence ID" value="SCY71255.1"/>
    <property type="molecule type" value="Genomic_DNA"/>
</dbReference>
<evidence type="ECO:0000313" key="1">
    <source>
        <dbReference type="EMBL" id="SCY71255.1"/>
    </source>
</evidence>
<dbReference type="AlphaFoldDB" id="A0A1G5I565"/>
<dbReference type="PIRSF" id="PIRSF012608">
    <property type="entry name" value="UCP012608"/>
    <property type="match status" value="1"/>
</dbReference>
<keyword evidence="2" id="KW-1185">Reference proteome</keyword>
<sequence length="360" mass="37904">MSQEVRAAFNEQGRACARLGSPFMARLMPLIGQRLSADSLVGARCLSWSGEPGPSGDSVPLRLGGALHGLVLDGTAPSLASAYPPTVASDDALWAEVERALHLHQERILAWLERPPQTNEVRRAAAVIAGIWWALGQVGQRPVVLSELGASAGLNLQLDRFSVMVDGATHGPAGSIVDLRPEWRGPGRPEPCPIKVADRRGVDLSPLDASDPADALRLQAYIWPDQPERLARTRAAMTLVSAPPDAGDAAPWLERRLAEATPGMLHVVYTTIAAQYFPEATQAAIAHSLARAGASATADAPLLHLALEADGETPGAGLSATLWSGGEPKQSRLGRADFHGAWISWSPQAAGSPVQSATTA</sequence>
<evidence type="ECO:0000313" key="2">
    <source>
        <dbReference type="Proteomes" id="UP000199502"/>
    </source>
</evidence>
<organism evidence="1 2">
    <name type="scientific">Paracoccus tibetensis</name>
    <dbReference type="NCBI Taxonomy" id="336292"/>
    <lineage>
        <taxon>Bacteria</taxon>
        <taxon>Pseudomonadati</taxon>
        <taxon>Pseudomonadota</taxon>
        <taxon>Alphaproteobacteria</taxon>
        <taxon>Rhodobacterales</taxon>
        <taxon>Paracoccaceae</taxon>
        <taxon>Paracoccus</taxon>
    </lineage>
</organism>
<protein>
    <recommendedName>
        <fullName evidence="3">DUF2332 domain-containing protein</fullName>
    </recommendedName>
</protein>
<accession>A0A1G5I565</accession>
<dbReference type="RefSeq" id="WP_090744718.1">
    <property type="nucleotide sequence ID" value="NZ_FMVT01000008.1"/>
</dbReference>
<dbReference type="STRING" id="336292.SAMN05660710_02439"/>
<dbReference type="OrthoDB" id="7666987at2"/>
<proteinExistence type="predicted"/>
<dbReference type="InterPro" id="IPR011200">
    <property type="entry name" value="UCP012608"/>
</dbReference>
<gene>
    <name evidence="1" type="ORF">SAMN05660710_02439</name>
</gene>
<evidence type="ECO:0008006" key="3">
    <source>
        <dbReference type="Google" id="ProtNLM"/>
    </source>
</evidence>
<reference evidence="1 2" key="1">
    <citation type="submission" date="2016-10" db="EMBL/GenBank/DDBJ databases">
        <authorList>
            <person name="de Groot N.N."/>
        </authorList>
    </citation>
    <scope>NUCLEOTIDE SEQUENCE [LARGE SCALE GENOMIC DNA]</scope>
    <source>
        <strain evidence="1 2">CGMCC 1.8925</strain>
    </source>
</reference>
<dbReference type="Proteomes" id="UP000199502">
    <property type="component" value="Unassembled WGS sequence"/>
</dbReference>
<name>A0A1G5I565_9RHOB</name>
<dbReference type="Pfam" id="PF10094">
    <property type="entry name" value="DUF2332"/>
    <property type="match status" value="1"/>
</dbReference>